<feature type="active site" description="Proton acceptor" evidence="11">
    <location>
        <position position="241"/>
    </location>
</feature>
<dbReference type="EC" id="2.7.11.1" evidence="14"/>
<evidence type="ECO:0000259" key="16">
    <source>
        <dbReference type="PROSITE" id="PS50011"/>
    </source>
</evidence>
<dbReference type="GO" id="GO:0030261">
    <property type="term" value="P:chromosome condensation"/>
    <property type="evidence" value="ECO:0007669"/>
    <property type="project" value="UniProtKB-ARBA"/>
</dbReference>
<dbReference type="Proteomes" id="UP000035680">
    <property type="component" value="Unassembled WGS sequence"/>
</dbReference>
<dbReference type="PROSITE" id="PS00108">
    <property type="entry name" value="PROTEIN_KINASE_ST"/>
    <property type="match status" value="1"/>
</dbReference>
<protein>
    <recommendedName>
        <fullName evidence="14">Aurora kinase</fullName>
        <ecNumber evidence="14">2.7.11.1</ecNumber>
    </recommendedName>
</protein>
<feature type="binding site" evidence="12">
    <location>
        <begin position="194"/>
        <end position="196"/>
    </location>
    <ligand>
        <name>ATP</name>
        <dbReference type="ChEBI" id="CHEBI:30616"/>
    </ligand>
</feature>
<evidence type="ECO:0000256" key="8">
    <source>
        <dbReference type="ARBA" id="ARBA00023254"/>
    </source>
</evidence>
<dbReference type="SUPFAM" id="SSF56112">
    <property type="entry name" value="Protein kinase-like (PK-like)"/>
    <property type="match status" value="1"/>
</dbReference>
<dbReference type="STRING" id="75913.A0A0K0G2X3"/>
<comment type="similarity">
    <text evidence="14">Belongs to the protein kinase superfamily. Ser/Thr protein kinase family. Aurora subfamily.</text>
</comment>
<dbReference type="FunFam" id="3.30.200.20:FF:000042">
    <property type="entry name" value="Aurora kinase A"/>
    <property type="match status" value="1"/>
</dbReference>
<feature type="binding site" evidence="12">
    <location>
        <position position="145"/>
    </location>
    <ligand>
        <name>ATP</name>
        <dbReference type="ChEBI" id="CHEBI:30616"/>
    </ligand>
</feature>
<dbReference type="GO" id="GO:0004674">
    <property type="term" value="F:protein serine/threonine kinase activity"/>
    <property type="evidence" value="ECO:0007669"/>
    <property type="project" value="UniProtKB-KW"/>
</dbReference>
<evidence type="ECO:0000313" key="17">
    <source>
        <dbReference type="Proteomes" id="UP000035680"/>
    </source>
</evidence>
<dbReference type="SMART" id="SM00220">
    <property type="entry name" value="S_TKc"/>
    <property type="match status" value="1"/>
</dbReference>
<evidence type="ECO:0000313" key="18">
    <source>
        <dbReference type="WBParaSite" id="SVE_1907400.1"/>
    </source>
</evidence>
<name>A0A0K0G2X3_STRVS</name>
<dbReference type="InterPro" id="IPR011009">
    <property type="entry name" value="Kinase-like_dom_sf"/>
</dbReference>
<reference evidence="17" key="1">
    <citation type="submission" date="2014-07" db="EMBL/GenBank/DDBJ databases">
        <authorList>
            <person name="Martin A.A"/>
            <person name="De Silva N."/>
        </authorList>
    </citation>
    <scope>NUCLEOTIDE SEQUENCE</scope>
</reference>
<accession>A0A0K0G2X3</accession>
<evidence type="ECO:0000256" key="13">
    <source>
        <dbReference type="PIRSR" id="PIRSR630616-3"/>
    </source>
</evidence>
<evidence type="ECO:0000256" key="3">
    <source>
        <dbReference type="ARBA" id="ARBA00022679"/>
    </source>
</evidence>
<evidence type="ECO:0000256" key="2">
    <source>
        <dbReference type="ARBA" id="ARBA00022527"/>
    </source>
</evidence>
<dbReference type="CDD" id="cd14007">
    <property type="entry name" value="STKc_Aurora"/>
    <property type="match status" value="1"/>
</dbReference>
<keyword evidence="3 14" id="KW-0808">Transferase</keyword>
<keyword evidence="6 12" id="KW-0067">ATP-binding</keyword>
<comment type="catalytic activity">
    <reaction evidence="10 14">
        <text>L-seryl-[protein] + ATP = O-phospho-L-seryl-[protein] + ADP + H(+)</text>
        <dbReference type="Rhea" id="RHEA:17989"/>
        <dbReference type="Rhea" id="RHEA-COMP:9863"/>
        <dbReference type="Rhea" id="RHEA-COMP:11604"/>
        <dbReference type="ChEBI" id="CHEBI:15378"/>
        <dbReference type="ChEBI" id="CHEBI:29999"/>
        <dbReference type="ChEBI" id="CHEBI:30616"/>
        <dbReference type="ChEBI" id="CHEBI:83421"/>
        <dbReference type="ChEBI" id="CHEBI:456216"/>
        <dbReference type="EC" id="2.7.11.1"/>
    </reaction>
</comment>
<evidence type="ECO:0000256" key="10">
    <source>
        <dbReference type="ARBA" id="ARBA00048679"/>
    </source>
</evidence>
<keyword evidence="7" id="KW-0156">Chromatin regulator</keyword>
<dbReference type="Gene3D" id="1.10.510.10">
    <property type="entry name" value="Transferase(Phosphotransferase) domain 1"/>
    <property type="match status" value="1"/>
</dbReference>
<evidence type="ECO:0000256" key="15">
    <source>
        <dbReference type="SAM" id="MobiDB-lite"/>
    </source>
</evidence>
<comment type="catalytic activity">
    <reaction evidence="9 14">
        <text>L-threonyl-[protein] + ATP = O-phospho-L-threonyl-[protein] + ADP + H(+)</text>
        <dbReference type="Rhea" id="RHEA:46608"/>
        <dbReference type="Rhea" id="RHEA-COMP:11060"/>
        <dbReference type="Rhea" id="RHEA-COMP:11605"/>
        <dbReference type="ChEBI" id="CHEBI:15378"/>
        <dbReference type="ChEBI" id="CHEBI:30013"/>
        <dbReference type="ChEBI" id="CHEBI:30616"/>
        <dbReference type="ChEBI" id="CHEBI:61977"/>
        <dbReference type="ChEBI" id="CHEBI:456216"/>
        <dbReference type="EC" id="2.7.11.1"/>
    </reaction>
</comment>
<dbReference type="GO" id="GO:0030496">
    <property type="term" value="C:midbody"/>
    <property type="evidence" value="ECO:0007669"/>
    <property type="project" value="UniProtKB-SubCell"/>
</dbReference>
<keyword evidence="2 14" id="KW-0723">Serine/threonine-protein kinase</keyword>
<dbReference type="WBParaSite" id="SVE_1907400.1">
    <property type="protein sequence ID" value="SVE_1907400.1"/>
    <property type="gene ID" value="SVE_1907400"/>
</dbReference>
<feature type="cross-link" description="Glycyl lysine isopeptide (Lys-Gly) (interchain with G-Cter in SUMO2)" evidence="13">
    <location>
        <position position="243"/>
    </location>
</feature>
<dbReference type="GO" id="GO:0000070">
    <property type="term" value="P:mitotic sister chromatid segregation"/>
    <property type="evidence" value="ECO:0007669"/>
    <property type="project" value="UniProtKB-ARBA"/>
</dbReference>
<evidence type="ECO:0000256" key="7">
    <source>
        <dbReference type="ARBA" id="ARBA00022853"/>
    </source>
</evidence>
<dbReference type="AlphaFoldDB" id="A0A0K0G2X3"/>
<dbReference type="PROSITE" id="PS50011">
    <property type="entry name" value="PROTEIN_KINASE_DOM"/>
    <property type="match status" value="1"/>
</dbReference>
<evidence type="ECO:0000256" key="5">
    <source>
        <dbReference type="ARBA" id="ARBA00022777"/>
    </source>
</evidence>
<keyword evidence="5 14" id="KW-0418">Kinase</keyword>
<keyword evidence="4 12" id="KW-0547">Nucleotide-binding</keyword>
<dbReference type="GO" id="GO:0005524">
    <property type="term" value="F:ATP binding"/>
    <property type="evidence" value="ECO:0007669"/>
    <property type="project" value="UniProtKB-UniRule"/>
</dbReference>
<evidence type="ECO:0000256" key="9">
    <source>
        <dbReference type="ARBA" id="ARBA00047899"/>
    </source>
</evidence>
<keyword evidence="8" id="KW-0469">Meiosis</keyword>
<reference evidence="18" key="2">
    <citation type="submission" date="2015-08" db="UniProtKB">
        <authorList>
            <consortium name="WormBaseParasite"/>
        </authorList>
    </citation>
    <scope>IDENTIFICATION</scope>
</reference>
<evidence type="ECO:0000256" key="4">
    <source>
        <dbReference type="ARBA" id="ARBA00022741"/>
    </source>
</evidence>
<proteinExistence type="inferred from homology"/>
<organism evidence="17 18">
    <name type="scientific">Strongyloides venezuelensis</name>
    <name type="common">Threadworm</name>
    <dbReference type="NCBI Taxonomy" id="75913"/>
    <lineage>
        <taxon>Eukaryota</taxon>
        <taxon>Metazoa</taxon>
        <taxon>Ecdysozoa</taxon>
        <taxon>Nematoda</taxon>
        <taxon>Chromadorea</taxon>
        <taxon>Rhabditida</taxon>
        <taxon>Tylenchina</taxon>
        <taxon>Panagrolaimomorpha</taxon>
        <taxon>Strongyloidoidea</taxon>
        <taxon>Strongyloididae</taxon>
        <taxon>Strongyloides</taxon>
    </lineage>
</organism>
<evidence type="ECO:0000256" key="14">
    <source>
        <dbReference type="RuleBase" id="RU367134"/>
    </source>
</evidence>
<feature type="region of interest" description="Disordered" evidence="15">
    <location>
        <begin position="1"/>
        <end position="25"/>
    </location>
</feature>
<dbReference type="GO" id="GO:0006325">
    <property type="term" value="P:chromatin organization"/>
    <property type="evidence" value="ECO:0007669"/>
    <property type="project" value="UniProtKB-KW"/>
</dbReference>
<dbReference type="GO" id="GO:0051321">
    <property type="term" value="P:meiotic cell cycle"/>
    <property type="evidence" value="ECO:0007669"/>
    <property type="project" value="UniProtKB-KW"/>
</dbReference>
<evidence type="ECO:0000256" key="12">
    <source>
        <dbReference type="PIRSR" id="PIRSR630616-2"/>
    </source>
</evidence>
<feature type="binding site" evidence="12">
    <location>
        <position position="259"/>
    </location>
    <ligand>
        <name>ATP</name>
        <dbReference type="ChEBI" id="CHEBI:30616"/>
    </ligand>
</feature>
<dbReference type="Pfam" id="PF00069">
    <property type="entry name" value="Pkinase"/>
    <property type="match status" value="1"/>
</dbReference>
<comment type="subcellular location">
    <subcellularLocation>
        <location evidence="1">Midbody</location>
    </subcellularLocation>
</comment>
<dbReference type="PANTHER" id="PTHR24350">
    <property type="entry name" value="SERINE/THREONINE-PROTEIN KINASE IAL-RELATED"/>
    <property type="match status" value="1"/>
</dbReference>
<evidence type="ECO:0000256" key="11">
    <source>
        <dbReference type="PIRSR" id="PIRSR630616-1"/>
    </source>
</evidence>
<dbReference type="InterPro" id="IPR030616">
    <property type="entry name" value="Aur-like"/>
</dbReference>
<dbReference type="InterPro" id="IPR008271">
    <property type="entry name" value="Ser/Thr_kinase_AS"/>
</dbReference>
<dbReference type="InterPro" id="IPR000719">
    <property type="entry name" value="Prot_kinase_dom"/>
</dbReference>
<sequence length="387" mass="44788">MNDITDESSDGTRGTFHDDDDDDVCTSDYYPDDELTNPSLTNSTNNNISYYTILCGEADDEMEASSIKVIEETNEEIDEMCTYSLCQKIDNIHNYESKNQHKEEDEEEKILTMSKFKIGKLMGSGQFGKVYLAKTKEEKFICCLKVINMKKLRTHNDYKQLEKEVSIHKDLNHPYILQLYNWFQDRNKVVLVLECAMYGSMDKDLKNSDLGYYDSKTACKYTIQITDALNYCHSKNVIHRDLKTQNVLLDHCKNAKLCDFGCSTLKEDKNTTFCGTAEYLPPEMITDKNVVSYDEKIDIWALGILIFEMLIGETPFFEGSIHNIISRIKAGKFHIPLDIDSEARDLIKKLLRRDPRKRIILSDVLSHPWIDKYFLNGKLSISYNESF</sequence>
<dbReference type="FunFam" id="1.10.510.10:FF:000235">
    <property type="entry name" value="Serine/threonine-protein kinase ark1"/>
    <property type="match status" value="1"/>
</dbReference>
<feature type="domain" description="Protein kinase" evidence="16">
    <location>
        <begin position="116"/>
        <end position="370"/>
    </location>
</feature>
<evidence type="ECO:0000256" key="6">
    <source>
        <dbReference type="ARBA" id="ARBA00022840"/>
    </source>
</evidence>
<evidence type="ECO:0000256" key="1">
    <source>
        <dbReference type="ARBA" id="ARBA00004214"/>
    </source>
</evidence>
<keyword evidence="17" id="KW-1185">Reference proteome</keyword>
<dbReference type="GO" id="GO:0032506">
    <property type="term" value="P:cytokinetic process"/>
    <property type="evidence" value="ECO:0007669"/>
    <property type="project" value="UniProtKB-ARBA"/>
</dbReference>